<gene>
    <name evidence="1" type="ORF">GS441_26560</name>
    <name evidence="2" type="ORF">GS882_28010</name>
    <name evidence="3" type="ORF">GS882_28040</name>
    <name evidence="4" type="ORF">GS882_28385</name>
    <name evidence="5" type="ORF">GS947_22150</name>
</gene>
<evidence type="ECO:0000313" key="5">
    <source>
        <dbReference type="EMBL" id="NKW44189.1"/>
    </source>
</evidence>
<dbReference type="AlphaFoldDB" id="A0A9Q5A0R7"/>
<dbReference type="EMBL" id="WVBC01000044">
    <property type="protein sequence ID" value="NKT81945.1"/>
    <property type="molecule type" value="Genomic_DNA"/>
</dbReference>
<evidence type="ECO:0000313" key="3">
    <source>
        <dbReference type="EMBL" id="NKT81876.1"/>
    </source>
</evidence>
<evidence type="ECO:0000313" key="4">
    <source>
        <dbReference type="EMBL" id="NKT81945.1"/>
    </source>
</evidence>
<protein>
    <submittedName>
        <fullName evidence="3">Uncharacterized protein</fullName>
    </submittedName>
</protein>
<evidence type="ECO:0000313" key="1">
    <source>
        <dbReference type="EMBL" id="MBM4568840.1"/>
    </source>
</evidence>
<dbReference type="EMBL" id="WVBC01000043">
    <property type="protein sequence ID" value="NKT81871.1"/>
    <property type="molecule type" value="Genomic_DNA"/>
</dbReference>
<accession>A0A9Q5A0R7</accession>
<dbReference type="EMBL" id="WVBC01000044">
    <property type="protein sequence ID" value="NKT81876.1"/>
    <property type="molecule type" value="Genomic_DNA"/>
</dbReference>
<dbReference type="Proteomes" id="UP000603463">
    <property type="component" value="Unassembled WGS sequence"/>
</dbReference>
<evidence type="ECO:0000313" key="2">
    <source>
        <dbReference type="EMBL" id="NKT81871.1"/>
    </source>
</evidence>
<proteinExistence type="predicted"/>
<reference evidence="3" key="2">
    <citation type="journal article" date="2020" name="Environ. Microbiol.">
        <title>The novel and transferable erm(51) gene confers Macrolides, Lincosamides, and Streptogramins B (MLSB) resistance to clonal Rhodococcus equi in the environment.</title>
        <authorList>
            <person name="Huber L."/>
            <person name="Giguere S."/>
            <person name="Slovis N.M."/>
            <person name="Alvarez-Narvaez S."/>
            <person name="Hart K.A."/>
            <person name="Greiter M."/>
            <person name="Morris E.R.A."/>
            <person name="Cohen N.D."/>
        </authorList>
    </citation>
    <scope>NUCLEOTIDE SEQUENCE</scope>
    <source>
        <strain evidence="3">Lh_116_1</strain>
        <strain evidence="5">Lh_16_1</strain>
    </source>
</reference>
<dbReference type="Proteomes" id="UP000608063">
    <property type="component" value="Unassembled WGS sequence"/>
</dbReference>
<dbReference type="RefSeq" id="WP_202979173.1">
    <property type="nucleotide sequence ID" value="NZ_CP095479.1"/>
</dbReference>
<comment type="caution">
    <text evidence="3">The sequence shown here is derived from an EMBL/GenBank/DDBJ whole genome shotgun (WGS) entry which is preliminary data.</text>
</comment>
<evidence type="ECO:0000313" key="6">
    <source>
        <dbReference type="Proteomes" id="UP000603463"/>
    </source>
</evidence>
<sequence length="88" mass="9480">MAIFTGTVHFHTADDAPKLSQSTRLHHLAAATFLENELIDHIQGQAVGAIRAEITEDNTHGSPVRFSVAGTPVEVIAALQLHKKTLTN</sequence>
<dbReference type="EMBL" id="WVDC01000017">
    <property type="protein sequence ID" value="NKW44189.1"/>
    <property type="molecule type" value="Genomic_DNA"/>
</dbReference>
<name>A0A9Q5A0R7_RHOHA</name>
<dbReference type="EMBL" id="WUXR01000025">
    <property type="protein sequence ID" value="MBM4568840.1"/>
    <property type="molecule type" value="Genomic_DNA"/>
</dbReference>
<dbReference type="Proteomes" id="UP000808906">
    <property type="component" value="Unassembled WGS sequence"/>
</dbReference>
<reference evidence="1" key="1">
    <citation type="submission" date="2019-11" db="EMBL/GenBank/DDBJ databases">
        <title>Spread of Macrolides and rifampicin resistant Rhodococcus equi in clinical isolates in the USA.</title>
        <authorList>
            <person name="Alvarez-Narvaez S."/>
            <person name="Huber L."/>
            <person name="Cohen N.D."/>
            <person name="Slovis N."/>
            <person name="Greiter M."/>
            <person name="Giguere S."/>
            <person name="Hart K."/>
        </authorList>
    </citation>
    <scope>NUCLEOTIDE SEQUENCE</scope>
    <source>
        <strain evidence="1">Lh_17</strain>
    </source>
</reference>
<organism evidence="3 6">
    <name type="scientific">Rhodococcus hoagii</name>
    <name type="common">Corynebacterium equii</name>
    <dbReference type="NCBI Taxonomy" id="43767"/>
    <lineage>
        <taxon>Bacteria</taxon>
        <taxon>Bacillati</taxon>
        <taxon>Actinomycetota</taxon>
        <taxon>Actinomycetes</taxon>
        <taxon>Mycobacteriales</taxon>
        <taxon>Nocardiaceae</taxon>
        <taxon>Prescottella</taxon>
    </lineage>
</organism>